<dbReference type="AlphaFoldDB" id="A0AAQ3NN49"/>
<feature type="region of interest" description="Disordered" evidence="1">
    <location>
        <begin position="23"/>
        <end position="60"/>
    </location>
</feature>
<gene>
    <name evidence="2" type="ORF">V8G54_016528</name>
</gene>
<keyword evidence="3" id="KW-1185">Reference proteome</keyword>
<name>A0AAQ3NN49_VIGMU</name>
<evidence type="ECO:0000256" key="1">
    <source>
        <dbReference type="SAM" id="MobiDB-lite"/>
    </source>
</evidence>
<evidence type="ECO:0000313" key="3">
    <source>
        <dbReference type="Proteomes" id="UP001374535"/>
    </source>
</evidence>
<accession>A0AAQ3NN49</accession>
<organism evidence="2 3">
    <name type="scientific">Vigna mungo</name>
    <name type="common">Black gram</name>
    <name type="synonym">Phaseolus mungo</name>
    <dbReference type="NCBI Taxonomy" id="3915"/>
    <lineage>
        <taxon>Eukaryota</taxon>
        <taxon>Viridiplantae</taxon>
        <taxon>Streptophyta</taxon>
        <taxon>Embryophyta</taxon>
        <taxon>Tracheophyta</taxon>
        <taxon>Spermatophyta</taxon>
        <taxon>Magnoliopsida</taxon>
        <taxon>eudicotyledons</taxon>
        <taxon>Gunneridae</taxon>
        <taxon>Pentapetalae</taxon>
        <taxon>rosids</taxon>
        <taxon>fabids</taxon>
        <taxon>Fabales</taxon>
        <taxon>Fabaceae</taxon>
        <taxon>Papilionoideae</taxon>
        <taxon>50 kb inversion clade</taxon>
        <taxon>NPAAA clade</taxon>
        <taxon>indigoferoid/millettioid clade</taxon>
        <taxon>Phaseoleae</taxon>
        <taxon>Vigna</taxon>
    </lineage>
</organism>
<feature type="compositionally biased region" description="Low complexity" evidence="1">
    <location>
        <begin position="24"/>
        <end position="48"/>
    </location>
</feature>
<dbReference type="EMBL" id="CP144696">
    <property type="protein sequence ID" value="WVZ11998.1"/>
    <property type="molecule type" value="Genomic_DNA"/>
</dbReference>
<sequence>MAPLITPITSPSLTLAFRGNFGASESESCSVSPSETSSTLSEGTSSVASPPPSRSESALTTKLDLAVRGVQRHEIGVEETLEINATLRGEEEGKVSLGAKSACCSTISESVRRQRI</sequence>
<reference evidence="2 3" key="1">
    <citation type="journal article" date="2023" name="Life. Sci Alliance">
        <title>Evolutionary insights into 3D genome organization and epigenetic landscape of Vigna mungo.</title>
        <authorList>
            <person name="Junaid A."/>
            <person name="Singh B."/>
            <person name="Bhatia S."/>
        </authorList>
    </citation>
    <scope>NUCLEOTIDE SEQUENCE [LARGE SCALE GENOMIC DNA]</scope>
    <source>
        <strain evidence="2">Urdbean</strain>
    </source>
</reference>
<protein>
    <submittedName>
        <fullName evidence="2">Uncharacterized protein</fullName>
    </submittedName>
</protein>
<proteinExistence type="predicted"/>
<dbReference type="Proteomes" id="UP001374535">
    <property type="component" value="Chromosome 5"/>
</dbReference>
<evidence type="ECO:0000313" key="2">
    <source>
        <dbReference type="EMBL" id="WVZ11998.1"/>
    </source>
</evidence>